<gene>
    <name evidence="7" type="ORF">BE221DRAFT_143130</name>
</gene>
<evidence type="ECO:0000259" key="6">
    <source>
        <dbReference type="PROSITE" id="PS50836"/>
    </source>
</evidence>
<dbReference type="EMBL" id="KZ155771">
    <property type="protein sequence ID" value="OUS49074.1"/>
    <property type="molecule type" value="Genomic_DNA"/>
</dbReference>
<dbReference type="CDD" id="cd09631">
    <property type="entry name" value="DOMON_DOH"/>
    <property type="match status" value="1"/>
</dbReference>
<evidence type="ECO:0000256" key="1">
    <source>
        <dbReference type="ARBA" id="ARBA00010676"/>
    </source>
</evidence>
<evidence type="ECO:0000256" key="4">
    <source>
        <dbReference type="SAM" id="MobiDB-lite"/>
    </source>
</evidence>
<dbReference type="SUPFAM" id="SSF49742">
    <property type="entry name" value="PHM/PNGase F"/>
    <property type="match status" value="2"/>
</dbReference>
<keyword evidence="5" id="KW-0732">Signal</keyword>
<dbReference type="Proteomes" id="UP000195557">
    <property type="component" value="Unassembled WGS sequence"/>
</dbReference>
<feature type="domain" description="DOMON" evidence="6">
    <location>
        <begin position="49"/>
        <end position="178"/>
    </location>
</feature>
<feature type="signal peptide" evidence="5">
    <location>
        <begin position="1"/>
        <end position="22"/>
    </location>
</feature>
<evidence type="ECO:0000256" key="3">
    <source>
        <dbReference type="ARBA" id="ARBA00023180"/>
    </source>
</evidence>
<dbReference type="InterPro" id="IPR005018">
    <property type="entry name" value="DOMON_domain"/>
</dbReference>
<keyword evidence="2" id="KW-1015">Disulfide bond</keyword>
<dbReference type="PANTHER" id="PTHR10157:SF23">
    <property type="entry name" value="MOXD1 HOMOLOG 1"/>
    <property type="match status" value="1"/>
</dbReference>
<feature type="compositionally biased region" description="Pro residues" evidence="4">
    <location>
        <begin position="622"/>
        <end position="639"/>
    </location>
</feature>
<dbReference type="InterPro" id="IPR008977">
    <property type="entry name" value="PHM/PNGase_F_dom_sf"/>
</dbReference>
<evidence type="ECO:0000256" key="2">
    <source>
        <dbReference type="ARBA" id="ARBA00023157"/>
    </source>
</evidence>
<proteinExistence type="inferred from homology"/>
<dbReference type="PROSITE" id="PS50836">
    <property type="entry name" value="DOMON"/>
    <property type="match status" value="1"/>
</dbReference>
<dbReference type="InterPro" id="IPR045266">
    <property type="entry name" value="DOH_DOMON"/>
</dbReference>
<dbReference type="InterPro" id="IPR014784">
    <property type="entry name" value="Cu2_ascorb_mOase-like_C"/>
</dbReference>
<dbReference type="Gene3D" id="2.60.120.230">
    <property type="match status" value="1"/>
</dbReference>
<organism evidence="7">
    <name type="scientific">Ostreococcus tauri</name>
    <name type="common">Marine green alga</name>
    <dbReference type="NCBI Taxonomy" id="70448"/>
    <lineage>
        <taxon>Eukaryota</taxon>
        <taxon>Viridiplantae</taxon>
        <taxon>Chlorophyta</taxon>
        <taxon>Mamiellophyceae</taxon>
        <taxon>Mamiellales</taxon>
        <taxon>Bathycoccaceae</taxon>
        <taxon>Ostreococcus</taxon>
    </lineage>
</organism>
<keyword evidence="3" id="KW-0325">Glycoprotein</keyword>
<reference evidence="7" key="1">
    <citation type="submission" date="2017-04" db="EMBL/GenBank/DDBJ databases">
        <title>Population genomics of picophytoplankton unveils novel chromosome hypervariability.</title>
        <authorList>
            <consortium name="DOE Joint Genome Institute"/>
            <person name="Blanc-Mathieu R."/>
            <person name="Krasovec M."/>
            <person name="Hebrard M."/>
            <person name="Yau S."/>
            <person name="Desgranges E."/>
            <person name="Martin J."/>
            <person name="Schackwitz W."/>
            <person name="Kuo A."/>
            <person name="Salin G."/>
            <person name="Donnadieu C."/>
            <person name="Desdevises Y."/>
            <person name="Sanchez-Ferandin S."/>
            <person name="Moreau H."/>
            <person name="Rivals E."/>
            <person name="Grigoriev I.V."/>
            <person name="Grimsley N."/>
            <person name="Eyre-Walker A."/>
            <person name="Piganeau G."/>
        </authorList>
    </citation>
    <scope>NUCLEOTIDE SEQUENCE [LARGE SCALE GENOMIC DNA]</scope>
    <source>
        <strain evidence="7">RCC 1115</strain>
    </source>
</reference>
<accession>A0A1Y5ILM2</accession>
<dbReference type="InterPro" id="IPR000323">
    <property type="entry name" value="Cu2_ascorb_mOase_N"/>
</dbReference>
<dbReference type="GO" id="GO:0005507">
    <property type="term" value="F:copper ion binding"/>
    <property type="evidence" value="ECO:0007669"/>
    <property type="project" value="InterPro"/>
</dbReference>
<protein>
    <submittedName>
        <fullName evidence="7">Dopamine beta-monooxygenase</fullName>
    </submittedName>
</protein>
<dbReference type="GO" id="GO:0004500">
    <property type="term" value="F:dopamine beta-monooxygenase activity"/>
    <property type="evidence" value="ECO:0007669"/>
    <property type="project" value="InterPro"/>
</dbReference>
<sequence>MPTRSMLALVVVGALRASTVQAQGRDLAYASASFYEGLTGYTDVSGLPSGISIKYVVNARSDEANGEQGLVTFAVKNANGVVWTGLGFNDNPGMFGGDFVVVTPGSAMATFRDMYNHKKPYEMPLDDDAFTITPIKAYKTSSSLEFQFSRPLVSCRVSGLDGTTPISKRRRKLLATTIDNTPQTITDPTNWLSGRQDVSIHAKEGIYLQYAWGSSATFAQHSSSNRGALFTHIVDSPTVNTVDVTSYVDVKPKIATNMQAGATFYACTKHDLGTAVRYVVGWDIINSNPTHLHHAQMYFCTDGTTANDPFTSDSNVNVQSMKDHGYSVNGGASTGNSSIGANDVTQCGSMDVRCAEVVASWAVGGTRVVFPDGTARKIGGSAPGDIRYVMIERHWNAGTSSTQTDDSGFRLFTQSTAPTVGEVGIFLGGIPAHNALTIGANGLYNHVANCPGACTTKMFGSQDMTMFAYFPHQHTAGRASFTRQIRNGVELPPITSTPFYDFDFQTMRWINGFNRTIKPGDDLVFECAYDTRGRSTATQMGEGTEQEMCFMFFMYYPKMDLFSCYDAQGLAGATKKTSCGAPGGLDSRTGFSSNPNDLLDNTITVTTEYENTQISTCASFPPASPPPMPPPPMSPPPMAPPTSGFPRGVSTTLVALMSCTLFILHT</sequence>
<keyword evidence="7" id="KW-0560">Oxidoreductase</keyword>
<dbReference type="InterPro" id="IPR036939">
    <property type="entry name" value="Cu2_ascorb_mOase_N_sf"/>
</dbReference>
<dbReference type="InterPro" id="IPR000945">
    <property type="entry name" value="DBH-like"/>
</dbReference>
<dbReference type="Pfam" id="PF01082">
    <property type="entry name" value="Cu2_monooxygen"/>
    <property type="match status" value="1"/>
</dbReference>
<dbReference type="Pfam" id="PF03351">
    <property type="entry name" value="DOMON"/>
    <property type="match status" value="1"/>
</dbReference>
<name>A0A1Y5ILM2_OSTTA</name>
<dbReference type="AlphaFoldDB" id="A0A1Y5ILM2"/>
<dbReference type="PANTHER" id="PTHR10157">
    <property type="entry name" value="DOPAMINE BETA HYDROXYLASE RELATED"/>
    <property type="match status" value="1"/>
</dbReference>
<keyword evidence="7" id="KW-0503">Monooxygenase</keyword>
<dbReference type="InterPro" id="IPR024548">
    <property type="entry name" value="Cu2_monoox_C"/>
</dbReference>
<evidence type="ECO:0000313" key="7">
    <source>
        <dbReference type="EMBL" id="OUS49074.1"/>
    </source>
</evidence>
<feature type="chain" id="PRO_5012464103" evidence="5">
    <location>
        <begin position="23"/>
        <end position="666"/>
    </location>
</feature>
<evidence type="ECO:0000256" key="5">
    <source>
        <dbReference type="SAM" id="SignalP"/>
    </source>
</evidence>
<comment type="similarity">
    <text evidence="1">Belongs to the copper type II ascorbate-dependent monooxygenase family.</text>
</comment>
<dbReference type="Pfam" id="PF03712">
    <property type="entry name" value="Cu2_monoox_C"/>
    <property type="match status" value="1"/>
</dbReference>
<dbReference type="Gene3D" id="2.60.120.310">
    <property type="entry name" value="Copper type II, ascorbate-dependent monooxygenase, N-terminal domain"/>
    <property type="match status" value="1"/>
</dbReference>
<feature type="region of interest" description="Disordered" evidence="4">
    <location>
        <begin position="620"/>
        <end position="639"/>
    </location>
</feature>